<dbReference type="GO" id="GO:0008168">
    <property type="term" value="F:methyltransferase activity"/>
    <property type="evidence" value="ECO:0007669"/>
    <property type="project" value="UniProtKB-KW"/>
</dbReference>
<dbReference type="RefSeq" id="WP_382209820.1">
    <property type="nucleotide sequence ID" value="NZ_JBHSZH010000005.1"/>
</dbReference>
<keyword evidence="5" id="KW-1185">Reference proteome</keyword>
<dbReference type="PANTHER" id="PTHR43861">
    <property type="entry name" value="TRANS-ACONITATE 2-METHYLTRANSFERASE-RELATED"/>
    <property type="match status" value="1"/>
</dbReference>
<evidence type="ECO:0000313" key="4">
    <source>
        <dbReference type="EMBL" id="MFC7080659.1"/>
    </source>
</evidence>
<keyword evidence="2 4" id="KW-0808">Transferase</keyword>
<protein>
    <submittedName>
        <fullName evidence="4">Class I SAM-dependent methyltransferase</fullName>
        <ecNumber evidence="4">2.1.-.-</ecNumber>
    </submittedName>
</protein>
<organism evidence="4 5">
    <name type="scientific">Halorussus caseinilyticus</name>
    <dbReference type="NCBI Taxonomy" id="3034025"/>
    <lineage>
        <taxon>Archaea</taxon>
        <taxon>Methanobacteriati</taxon>
        <taxon>Methanobacteriota</taxon>
        <taxon>Stenosarchaea group</taxon>
        <taxon>Halobacteria</taxon>
        <taxon>Halobacteriales</taxon>
        <taxon>Haladaptataceae</taxon>
        <taxon>Halorussus</taxon>
    </lineage>
</organism>
<comment type="caution">
    <text evidence="4">The sequence shown here is derived from an EMBL/GenBank/DDBJ whole genome shotgun (WGS) entry which is preliminary data.</text>
</comment>
<sequence length="201" mass="22146">MTHPDTIATYQSVADEYRERHGDRSQIRELAEQFVDALEPVTRGDSAESPRVADVGCGPGWESATFADRGHEVVGVDLTPAFLRTATDRAPDAAFVRMDMRALGLAADAFDGLWACASFLHVPREDAPATLREFRRVLRPGGAMLLSVARGDGEKVGDSYDDDRRRFTLYRADRLRELADDAGFSVESVSDGDWVQLLARA</sequence>
<feature type="domain" description="Methyltransferase" evidence="3">
    <location>
        <begin position="52"/>
        <end position="142"/>
    </location>
</feature>
<dbReference type="InterPro" id="IPR041698">
    <property type="entry name" value="Methyltransf_25"/>
</dbReference>
<dbReference type="PANTHER" id="PTHR43861:SF1">
    <property type="entry name" value="TRANS-ACONITATE 2-METHYLTRANSFERASE"/>
    <property type="match status" value="1"/>
</dbReference>
<dbReference type="GO" id="GO:0032259">
    <property type="term" value="P:methylation"/>
    <property type="evidence" value="ECO:0007669"/>
    <property type="project" value="UniProtKB-KW"/>
</dbReference>
<dbReference type="Proteomes" id="UP001596407">
    <property type="component" value="Unassembled WGS sequence"/>
</dbReference>
<name>A0ABD5WJH4_9EURY</name>
<dbReference type="EMBL" id="JBHSZH010000005">
    <property type="protein sequence ID" value="MFC7080659.1"/>
    <property type="molecule type" value="Genomic_DNA"/>
</dbReference>
<dbReference type="InterPro" id="IPR029063">
    <property type="entry name" value="SAM-dependent_MTases_sf"/>
</dbReference>
<keyword evidence="1 4" id="KW-0489">Methyltransferase</keyword>
<evidence type="ECO:0000259" key="3">
    <source>
        <dbReference type="Pfam" id="PF13649"/>
    </source>
</evidence>
<accession>A0ABD5WJH4</accession>
<dbReference type="Pfam" id="PF13649">
    <property type="entry name" value="Methyltransf_25"/>
    <property type="match status" value="1"/>
</dbReference>
<dbReference type="SUPFAM" id="SSF53335">
    <property type="entry name" value="S-adenosyl-L-methionine-dependent methyltransferases"/>
    <property type="match status" value="1"/>
</dbReference>
<evidence type="ECO:0000313" key="5">
    <source>
        <dbReference type="Proteomes" id="UP001596407"/>
    </source>
</evidence>
<dbReference type="AlphaFoldDB" id="A0ABD5WJH4"/>
<evidence type="ECO:0000256" key="1">
    <source>
        <dbReference type="ARBA" id="ARBA00022603"/>
    </source>
</evidence>
<reference evidence="4 5" key="1">
    <citation type="journal article" date="2019" name="Int. J. Syst. Evol. Microbiol.">
        <title>The Global Catalogue of Microorganisms (GCM) 10K type strain sequencing project: providing services to taxonomists for standard genome sequencing and annotation.</title>
        <authorList>
            <consortium name="The Broad Institute Genomics Platform"/>
            <consortium name="The Broad Institute Genome Sequencing Center for Infectious Disease"/>
            <person name="Wu L."/>
            <person name="Ma J."/>
        </authorList>
    </citation>
    <scope>NUCLEOTIDE SEQUENCE [LARGE SCALE GENOMIC DNA]</scope>
    <source>
        <strain evidence="4 5">DT72</strain>
    </source>
</reference>
<dbReference type="EC" id="2.1.-.-" evidence="4"/>
<gene>
    <name evidence="4" type="ORF">ACFQJ6_11580</name>
</gene>
<dbReference type="Gene3D" id="3.40.50.150">
    <property type="entry name" value="Vaccinia Virus protein VP39"/>
    <property type="match status" value="1"/>
</dbReference>
<evidence type="ECO:0000256" key="2">
    <source>
        <dbReference type="ARBA" id="ARBA00022679"/>
    </source>
</evidence>
<dbReference type="CDD" id="cd02440">
    <property type="entry name" value="AdoMet_MTases"/>
    <property type="match status" value="1"/>
</dbReference>
<proteinExistence type="predicted"/>